<feature type="non-terminal residue" evidence="1">
    <location>
        <position position="103"/>
    </location>
</feature>
<reference evidence="2" key="1">
    <citation type="journal article" date="2017" name="Nat. Commun.">
        <title>The North American bullfrog draft genome provides insight into hormonal regulation of long noncoding RNA.</title>
        <authorList>
            <person name="Hammond S.A."/>
            <person name="Warren R.L."/>
            <person name="Vandervalk B.P."/>
            <person name="Kucuk E."/>
            <person name="Khan H."/>
            <person name="Gibb E.A."/>
            <person name="Pandoh P."/>
            <person name="Kirk H."/>
            <person name="Zhao Y."/>
            <person name="Jones M."/>
            <person name="Mungall A.J."/>
            <person name="Coope R."/>
            <person name="Pleasance S."/>
            <person name="Moore R.A."/>
            <person name="Holt R.A."/>
            <person name="Round J.M."/>
            <person name="Ohora S."/>
            <person name="Walle B.V."/>
            <person name="Veldhoen N."/>
            <person name="Helbing C.C."/>
            <person name="Birol I."/>
        </authorList>
    </citation>
    <scope>NUCLEOTIDE SEQUENCE [LARGE SCALE GENOMIC DNA]</scope>
</reference>
<protein>
    <submittedName>
        <fullName evidence="1">Uncharacterized protein</fullName>
    </submittedName>
</protein>
<accession>A0A2G9QHW5</accession>
<organism evidence="1 2">
    <name type="scientific">Aquarana catesbeiana</name>
    <name type="common">American bullfrog</name>
    <name type="synonym">Rana catesbeiana</name>
    <dbReference type="NCBI Taxonomy" id="8400"/>
    <lineage>
        <taxon>Eukaryota</taxon>
        <taxon>Metazoa</taxon>
        <taxon>Chordata</taxon>
        <taxon>Craniata</taxon>
        <taxon>Vertebrata</taxon>
        <taxon>Euteleostomi</taxon>
        <taxon>Amphibia</taxon>
        <taxon>Batrachia</taxon>
        <taxon>Anura</taxon>
        <taxon>Neobatrachia</taxon>
        <taxon>Ranoidea</taxon>
        <taxon>Ranidae</taxon>
        <taxon>Aquarana</taxon>
    </lineage>
</organism>
<keyword evidence="2" id="KW-1185">Reference proteome</keyword>
<proteinExistence type="predicted"/>
<sequence length="103" mass="11592">MLRSRTSEVSLDWTGDVSEEGIGRENVVVVIDDMEDTSEVQKNAILKDQSSIGTLARDLLLFENDDKKMAKVSETGKSHQQLRGIIKGNQFIYGMLFSEKRTL</sequence>
<dbReference type="AlphaFoldDB" id="A0A2G9QHW5"/>
<name>A0A2G9QHW5_AQUCT</name>
<dbReference type="EMBL" id="KV987629">
    <property type="protein sequence ID" value="PIO15157.1"/>
    <property type="molecule type" value="Genomic_DNA"/>
</dbReference>
<evidence type="ECO:0000313" key="1">
    <source>
        <dbReference type="EMBL" id="PIO15157.1"/>
    </source>
</evidence>
<evidence type="ECO:0000313" key="2">
    <source>
        <dbReference type="Proteomes" id="UP000228934"/>
    </source>
</evidence>
<gene>
    <name evidence="1" type="ORF">AB205_0166360</name>
</gene>
<dbReference type="Proteomes" id="UP000228934">
    <property type="component" value="Unassembled WGS sequence"/>
</dbReference>